<evidence type="ECO:0000313" key="8">
    <source>
        <dbReference type="Proteomes" id="UP000001017"/>
    </source>
</evidence>
<evidence type="ECO:0000256" key="2">
    <source>
        <dbReference type="ARBA" id="ARBA00022679"/>
    </source>
</evidence>
<feature type="domain" description="Ribosomal RNA adenine methylase transferase N-terminal" evidence="6">
    <location>
        <begin position="17"/>
        <end position="176"/>
    </location>
</feature>
<dbReference type="HOGENOM" id="CLU_041220_0_1_2"/>
<dbReference type="EMBL" id="BA000011">
    <property type="protein sequence ID" value="BAB59459.1"/>
    <property type="molecule type" value="Genomic_DNA"/>
</dbReference>
<reference evidence="7 8" key="2">
    <citation type="journal article" date="2000" name="Proc. Natl. Acad. Sci. U.S.A.">
        <title>Archaeal adaptation to higher temperatures revealed by genomic sequence of Thermoplasma volcanium.</title>
        <authorList>
            <person name="Kawashima T."/>
            <person name="Amano N."/>
            <person name="Koike H."/>
            <person name="Makino S."/>
            <person name="Higuchi S."/>
            <person name="Kawashima-Ohya Y."/>
            <person name="Watanabe K."/>
            <person name="Yamazaki M."/>
            <person name="Kanehori K."/>
            <person name="Kawamoto T."/>
            <person name="Nunoshiba T."/>
            <person name="Yamamoto Y."/>
            <person name="Aramaki H."/>
            <person name="Makino K."/>
            <person name="Suzuki M."/>
        </authorList>
    </citation>
    <scope>NUCLEOTIDE SEQUENCE [LARGE SCALE GENOMIC DNA]</scope>
    <source>
        <strain evidence="8">ATCC 51530 / DSM 4299 / JCM 9571 / NBRC 15438 / GSS1</strain>
    </source>
</reference>
<evidence type="ECO:0000256" key="4">
    <source>
        <dbReference type="ARBA" id="ARBA00022884"/>
    </source>
</evidence>
<accession>Q97BY8</accession>
<feature type="binding site" evidence="5">
    <location>
        <position position="81"/>
    </location>
    <ligand>
        <name>S-adenosyl-L-methionine</name>
        <dbReference type="ChEBI" id="CHEBI:59789"/>
    </ligand>
</feature>
<dbReference type="InterPro" id="IPR023165">
    <property type="entry name" value="rRNA_Ade_diMease-like_C"/>
</dbReference>
<feature type="binding site" evidence="5">
    <location>
        <position position="96"/>
    </location>
    <ligand>
        <name>S-adenosyl-L-methionine</name>
        <dbReference type="ChEBI" id="CHEBI:59789"/>
    </ligand>
</feature>
<keyword evidence="8" id="KW-1185">Reference proteome</keyword>
<keyword evidence="4 5" id="KW-0694">RNA-binding</keyword>
<dbReference type="GO" id="GO:0003723">
    <property type="term" value="F:RNA binding"/>
    <property type="evidence" value="ECO:0007669"/>
    <property type="project" value="UniProtKB-UniRule"/>
</dbReference>
<organism evidence="7 8">
    <name type="scientific">Thermoplasma volcanium (strain ATCC 51530 / DSM 4299 / JCM 9571 / NBRC 15438 / GSS1)</name>
    <dbReference type="NCBI Taxonomy" id="273116"/>
    <lineage>
        <taxon>Archaea</taxon>
        <taxon>Methanobacteriati</taxon>
        <taxon>Thermoplasmatota</taxon>
        <taxon>Thermoplasmata</taxon>
        <taxon>Thermoplasmatales</taxon>
        <taxon>Thermoplasmataceae</taxon>
        <taxon>Thermoplasma</taxon>
    </lineage>
</organism>
<dbReference type="InterPro" id="IPR001737">
    <property type="entry name" value="KsgA/Erm"/>
</dbReference>
<dbReference type="InterPro" id="IPR020596">
    <property type="entry name" value="rRNA_Ade_Mease_Trfase_CS"/>
</dbReference>
<dbReference type="CDD" id="cd02440">
    <property type="entry name" value="AdoMet_MTases"/>
    <property type="match status" value="1"/>
</dbReference>
<protein>
    <submittedName>
        <fullName evidence="7">Dimethyladenosine transferase</fullName>
    </submittedName>
</protein>
<dbReference type="PANTHER" id="PTHR11727:SF7">
    <property type="entry name" value="DIMETHYLADENOSINE TRANSFERASE-RELATED"/>
    <property type="match status" value="1"/>
</dbReference>
<dbReference type="AlphaFoldDB" id="Q97BY8"/>
<dbReference type="STRING" id="273116.gene:9381092"/>
<evidence type="ECO:0000313" key="7">
    <source>
        <dbReference type="EMBL" id="BAB59459.1"/>
    </source>
</evidence>
<comment type="similarity">
    <text evidence="5">Belongs to the class I-like SAM-binding methyltransferase superfamily. rRNA adenine N(6)-methyltransferase family.</text>
</comment>
<reference evidence="7 8" key="1">
    <citation type="journal article" date="1999" name="Proc. Jpn. Acad.">
        <title>Determination of the complete genomic DNA sequence of Thermoplasma volvanium GSS1.</title>
        <authorList>
            <person name="Kawashima T."/>
            <person name="Yamamoto Y."/>
            <person name="Aramaki H."/>
            <person name="Nunoshiba T."/>
            <person name="Kawamoto T."/>
            <person name="Watanabe K."/>
            <person name="Yamazaki M."/>
            <person name="Kanehori K."/>
            <person name="Amano N."/>
            <person name="Ohya Y."/>
            <person name="Makino K."/>
            <person name="Suzuki M."/>
        </authorList>
    </citation>
    <scope>NUCLEOTIDE SEQUENCE [LARGE SCALE GENOMIC DNA]</scope>
    <source>
        <strain evidence="8">ATCC 51530 / DSM 4299 / JCM 9571 / NBRC 15438 / GSS1</strain>
    </source>
</reference>
<evidence type="ECO:0000256" key="3">
    <source>
        <dbReference type="ARBA" id="ARBA00022691"/>
    </source>
</evidence>
<dbReference type="PhylomeDB" id="Q97BY8"/>
<dbReference type="InterPro" id="IPR029063">
    <property type="entry name" value="SAM-dependent_MTases_sf"/>
</dbReference>
<keyword evidence="2 5" id="KW-0808">Transferase</keyword>
<comment type="caution">
    <text evidence="5">Lacks conserved residue(s) required for the propagation of feature annotation.</text>
</comment>
<feature type="binding site" evidence="5">
    <location>
        <position position="37"/>
    </location>
    <ligand>
        <name>S-adenosyl-L-methionine</name>
        <dbReference type="ChEBI" id="CHEBI:59789"/>
    </ligand>
</feature>
<dbReference type="KEGG" id="tvo:TVG0324172"/>
<dbReference type="OrthoDB" id="9883at2157"/>
<feature type="binding site" evidence="5">
    <location>
        <position position="58"/>
    </location>
    <ligand>
        <name>S-adenosyl-L-methionine</name>
        <dbReference type="ChEBI" id="CHEBI:59789"/>
    </ligand>
</feature>
<dbReference type="PaxDb" id="273116-14324532"/>
<evidence type="ECO:0000256" key="5">
    <source>
        <dbReference type="PROSITE-ProRule" id="PRU01026"/>
    </source>
</evidence>
<dbReference type="PROSITE" id="PS51689">
    <property type="entry name" value="SAM_RNA_A_N6_MT"/>
    <property type="match status" value="1"/>
</dbReference>
<evidence type="ECO:0000259" key="6">
    <source>
        <dbReference type="SMART" id="SM00650"/>
    </source>
</evidence>
<keyword evidence="3 5" id="KW-0949">S-adenosyl-L-methionine</keyword>
<dbReference type="InterPro" id="IPR020598">
    <property type="entry name" value="rRNA_Ade_methylase_Trfase_N"/>
</dbReference>
<dbReference type="RefSeq" id="WP_010916573.1">
    <property type="nucleotide sequence ID" value="NC_002689.2"/>
</dbReference>
<sequence>MSYSKRLGQVFLRSRRIAEYEVDLLNGHPGDSVLEIGPGHGILTSILLDRGYYVTAVEKDRFVYNELLSIKNKNLNLFNMDFLDMPPQKYDFIIGNIPYYISSDVIFKLYDFEFSASVIMVQKEFADKLTNVKDSSRLYVNAYVRYEIDLKRYVGRKNFNPQPKVDSAILLLKKKKINLDIPLDYLDSKLKVMFSKKRKMISNIFEIYPESMGNRRPSDLTASEILDLVRLLHAHGL</sequence>
<dbReference type="eggNOG" id="arCOG04131">
    <property type="taxonomic scope" value="Archaea"/>
</dbReference>
<dbReference type="GeneID" id="1440831"/>
<gene>
    <name evidence="7" type="ORF">TVG0324172</name>
</gene>
<dbReference type="PROSITE" id="PS01131">
    <property type="entry name" value="RRNA_A_DIMETH"/>
    <property type="match status" value="1"/>
</dbReference>
<proteinExistence type="inferred from homology"/>
<dbReference type="PANTHER" id="PTHR11727">
    <property type="entry name" value="DIMETHYLADENOSINE TRANSFERASE"/>
    <property type="match status" value="1"/>
</dbReference>
<dbReference type="Gene3D" id="3.40.50.150">
    <property type="entry name" value="Vaccinia Virus protein VP39"/>
    <property type="match status" value="1"/>
</dbReference>
<dbReference type="SUPFAM" id="SSF53335">
    <property type="entry name" value="S-adenosyl-L-methionine-dependent methyltransferases"/>
    <property type="match status" value="1"/>
</dbReference>
<name>Q97BY8_THEVO</name>
<dbReference type="SMART" id="SM00650">
    <property type="entry name" value="rADc"/>
    <property type="match status" value="1"/>
</dbReference>
<dbReference type="GO" id="GO:0000179">
    <property type="term" value="F:rRNA (adenine-N6,N6-)-dimethyltransferase activity"/>
    <property type="evidence" value="ECO:0007669"/>
    <property type="project" value="UniProtKB-UniRule"/>
</dbReference>
<evidence type="ECO:0000256" key="1">
    <source>
        <dbReference type="ARBA" id="ARBA00022603"/>
    </source>
</evidence>
<keyword evidence="1 5" id="KW-0489">Methyltransferase</keyword>
<dbReference type="Proteomes" id="UP000001017">
    <property type="component" value="Chromosome"/>
</dbReference>
<dbReference type="Gene3D" id="1.10.8.100">
    <property type="entry name" value="Ribosomal RNA adenine dimethylase-like, domain 2"/>
    <property type="match status" value="1"/>
</dbReference>
<dbReference type="Pfam" id="PF00398">
    <property type="entry name" value="RrnaAD"/>
    <property type="match status" value="1"/>
</dbReference>
<feature type="binding site" evidence="5">
    <location>
        <position position="12"/>
    </location>
    <ligand>
        <name>S-adenosyl-L-methionine</name>
        <dbReference type="ChEBI" id="CHEBI:59789"/>
    </ligand>
</feature>